<dbReference type="PANTHER" id="PTHR12298">
    <property type="entry name" value="PCDC2 PROGRAMMED CELL DEATH PROTEIN 2 -RELATED"/>
    <property type="match status" value="1"/>
</dbReference>
<keyword evidence="1" id="KW-0479">Metal-binding</keyword>
<feature type="region of interest" description="Disordered" evidence="5">
    <location>
        <begin position="214"/>
        <end position="233"/>
    </location>
</feature>
<dbReference type="Pfam" id="PF01753">
    <property type="entry name" value="zf-MYND"/>
    <property type="match status" value="1"/>
</dbReference>
<evidence type="ECO:0000256" key="3">
    <source>
        <dbReference type="ARBA" id="ARBA00022833"/>
    </source>
</evidence>
<dbReference type="Gene3D" id="6.10.140.2220">
    <property type="match status" value="1"/>
</dbReference>
<dbReference type="InterPro" id="IPR007320">
    <property type="entry name" value="PDCD2_C"/>
</dbReference>
<dbReference type="PANTHER" id="PTHR12298:SF4">
    <property type="entry name" value="PROGRAMMED CELL DEATH PROTEIN 2"/>
    <property type="match status" value="1"/>
</dbReference>
<gene>
    <name evidence="7" type="ORF">MAR_036916</name>
</gene>
<evidence type="ECO:0000313" key="7">
    <source>
        <dbReference type="EMBL" id="WAR23247.1"/>
    </source>
</evidence>
<organism evidence="7 8">
    <name type="scientific">Mya arenaria</name>
    <name type="common">Soft-shell clam</name>
    <dbReference type="NCBI Taxonomy" id="6604"/>
    <lineage>
        <taxon>Eukaryota</taxon>
        <taxon>Metazoa</taxon>
        <taxon>Spiralia</taxon>
        <taxon>Lophotrochozoa</taxon>
        <taxon>Mollusca</taxon>
        <taxon>Bivalvia</taxon>
        <taxon>Autobranchia</taxon>
        <taxon>Heteroconchia</taxon>
        <taxon>Euheterodonta</taxon>
        <taxon>Imparidentia</taxon>
        <taxon>Neoheterodontei</taxon>
        <taxon>Myida</taxon>
        <taxon>Myoidea</taxon>
        <taxon>Myidae</taxon>
        <taxon>Mya</taxon>
    </lineage>
</organism>
<proteinExistence type="predicted"/>
<evidence type="ECO:0000256" key="2">
    <source>
        <dbReference type="ARBA" id="ARBA00022771"/>
    </source>
</evidence>
<accession>A0ABY7FQD4</accession>
<evidence type="ECO:0000256" key="4">
    <source>
        <dbReference type="PROSITE-ProRule" id="PRU00134"/>
    </source>
</evidence>
<feature type="domain" description="MYND-type" evidence="6">
    <location>
        <begin position="136"/>
        <end position="173"/>
    </location>
</feature>
<dbReference type="SUPFAM" id="SSF144232">
    <property type="entry name" value="HIT/MYND zinc finger-like"/>
    <property type="match status" value="1"/>
</dbReference>
<protein>
    <submittedName>
        <fullName evidence="7">PDCD2-like protein</fullName>
    </submittedName>
</protein>
<keyword evidence="3" id="KW-0862">Zinc</keyword>
<dbReference type="Proteomes" id="UP001164746">
    <property type="component" value="Chromosome 13"/>
</dbReference>
<keyword evidence="8" id="KW-1185">Reference proteome</keyword>
<evidence type="ECO:0000256" key="5">
    <source>
        <dbReference type="SAM" id="MobiDB-lite"/>
    </source>
</evidence>
<dbReference type="EMBL" id="CP111024">
    <property type="protein sequence ID" value="WAR23247.1"/>
    <property type="molecule type" value="Genomic_DNA"/>
</dbReference>
<evidence type="ECO:0000259" key="6">
    <source>
        <dbReference type="PROSITE" id="PS50865"/>
    </source>
</evidence>
<dbReference type="PROSITE" id="PS50865">
    <property type="entry name" value="ZF_MYND_2"/>
    <property type="match status" value="1"/>
</dbReference>
<name>A0ABY7FQD4_MYAAR</name>
<evidence type="ECO:0000256" key="1">
    <source>
        <dbReference type="ARBA" id="ARBA00022723"/>
    </source>
</evidence>
<evidence type="ECO:0000313" key="8">
    <source>
        <dbReference type="Proteomes" id="UP001164746"/>
    </source>
</evidence>
<keyword evidence="2 4" id="KW-0863">Zinc-finger</keyword>
<dbReference type="Pfam" id="PF04194">
    <property type="entry name" value="PDCD2_C"/>
    <property type="match status" value="1"/>
</dbReference>
<reference evidence="7" key="1">
    <citation type="submission" date="2022-11" db="EMBL/GenBank/DDBJ databases">
        <title>Centuries of genome instability and evolution in soft-shell clam transmissible cancer (bioRxiv).</title>
        <authorList>
            <person name="Hart S.F.M."/>
            <person name="Yonemitsu M.A."/>
            <person name="Giersch R.M."/>
            <person name="Beal B.F."/>
            <person name="Arriagada G."/>
            <person name="Davis B.W."/>
            <person name="Ostrander E.A."/>
            <person name="Goff S.P."/>
            <person name="Metzger M.J."/>
        </authorList>
    </citation>
    <scope>NUCLEOTIDE SEQUENCE</scope>
    <source>
        <strain evidence="7">MELC-2E11</strain>
        <tissue evidence="7">Siphon/mantle</tissue>
    </source>
</reference>
<sequence length="339" mass="38263">MAAPTVDKHVELGFVEETDKFLLKSRFFPSKVGGRPAWLSLKSLPTPEELSCSLCSKLMKFLMQIYSPDPSKESCFHRTIFIFVCDNTNCCKSNCAGHLVVFRSQLQQINEFYSSKPPVEARVDKEIDASLHNKLCRVCGCLGPKTCGKCHKVSYCSKEHQAVDWKENHKQECSSDSAEFELVTETENVPTKGTKEKNDATKMKEYEEFLKSAKGSDAGESLPDSELQSMAGKGTDNDKQLLKFKERISFEPEQVLRYDKGGEPLWIAHSPKPQAIPDCDCGAKRQFEFQVLPHLLSHLNVDRLGASLDWGTLCVYTCVDSCETGNQYKREFIFKQDVI</sequence>
<dbReference type="InterPro" id="IPR002893">
    <property type="entry name" value="Znf_MYND"/>
</dbReference>